<gene>
    <name evidence="1" type="ORF">N7509_004037</name>
</gene>
<dbReference type="RefSeq" id="XP_056491408.1">
    <property type="nucleotide sequence ID" value="XM_056628674.1"/>
</dbReference>
<reference evidence="1" key="2">
    <citation type="journal article" date="2023" name="IMA Fungus">
        <title>Comparative genomic study of the Penicillium genus elucidates a diverse pangenome and 15 lateral gene transfer events.</title>
        <authorList>
            <person name="Petersen C."/>
            <person name="Sorensen T."/>
            <person name="Nielsen M.R."/>
            <person name="Sondergaard T.E."/>
            <person name="Sorensen J.L."/>
            <person name="Fitzpatrick D.A."/>
            <person name="Frisvad J.C."/>
            <person name="Nielsen K.L."/>
        </authorList>
    </citation>
    <scope>NUCLEOTIDE SEQUENCE</scope>
    <source>
        <strain evidence="1">IBT 29677</strain>
    </source>
</reference>
<evidence type="ECO:0008006" key="3">
    <source>
        <dbReference type="Google" id="ProtNLM"/>
    </source>
</evidence>
<reference evidence="1" key="1">
    <citation type="submission" date="2022-12" db="EMBL/GenBank/DDBJ databases">
        <authorList>
            <person name="Petersen C."/>
        </authorList>
    </citation>
    <scope>NUCLEOTIDE SEQUENCE</scope>
    <source>
        <strain evidence="1">IBT 29677</strain>
    </source>
</reference>
<dbReference type="OrthoDB" id="3439209at2759"/>
<evidence type="ECO:0000313" key="2">
    <source>
        <dbReference type="Proteomes" id="UP001147747"/>
    </source>
</evidence>
<dbReference type="Proteomes" id="UP001147747">
    <property type="component" value="Unassembled WGS sequence"/>
</dbReference>
<organism evidence="1 2">
    <name type="scientific">Penicillium cosmopolitanum</name>
    <dbReference type="NCBI Taxonomy" id="1131564"/>
    <lineage>
        <taxon>Eukaryota</taxon>
        <taxon>Fungi</taxon>
        <taxon>Dikarya</taxon>
        <taxon>Ascomycota</taxon>
        <taxon>Pezizomycotina</taxon>
        <taxon>Eurotiomycetes</taxon>
        <taxon>Eurotiomycetidae</taxon>
        <taxon>Eurotiales</taxon>
        <taxon>Aspergillaceae</taxon>
        <taxon>Penicillium</taxon>
    </lineage>
</organism>
<accession>A0A9W9W6F5</accession>
<dbReference type="AlphaFoldDB" id="A0A9W9W6F5"/>
<dbReference type="GeneID" id="81367654"/>
<comment type="caution">
    <text evidence="1">The sequence shown here is derived from an EMBL/GenBank/DDBJ whole genome shotgun (WGS) entry which is preliminary data.</text>
</comment>
<protein>
    <recommendedName>
        <fullName evidence="3">Myb-like domain-containing protein</fullName>
    </recommendedName>
</protein>
<dbReference type="EMBL" id="JAPZBU010000005">
    <property type="protein sequence ID" value="KAJ5404166.1"/>
    <property type="molecule type" value="Genomic_DNA"/>
</dbReference>
<evidence type="ECO:0000313" key="1">
    <source>
        <dbReference type="EMBL" id="KAJ5404166.1"/>
    </source>
</evidence>
<sequence>MDRYRLSVPAPAQYQQMQAQAYQSPKISWKKVSEHIEANGGSYKFGNATCKKKWYEIHDL</sequence>
<keyword evidence="2" id="KW-1185">Reference proteome</keyword>
<name>A0A9W9W6F5_9EURO</name>
<proteinExistence type="predicted"/>